<evidence type="ECO:0000313" key="1">
    <source>
        <dbReference type="EMBL" id="SSX81849.1"/>
    </source>
</evidence>
<dbReference type="Proteomes" id="UP000254649">
    <property type="component" value="Unassembled WGS sequence"/>
</dbReference>
<dbReference type="EMBL" id="UFRQ01000002">
    <property type="protein sequence ID" value="SSX81849.1"/>
    <property type="molecule type" value="Genomic_DNA"/>
</dbReference>
<sequence>MELYKWKIDRHPNEELGWIIYEWKNAKLTSWNSGNFSSEELAQTRLNKRKAMLGRKNNQEPIRKLTKEEVSALFGNQLFNGHKKLKVKGKKND</sequence>
<reference evidence="1 2" key="1">
    <citation type="submission" date="2018-06" db="EMBL/GenBank/DDBJ databases">
        <authorList>
            <consortium name="Pathogen Informatics"/>
            <person name="Doyle S."/>
        </authorList>
    </citation>
    <scope>NUCLEOTIDE SEQUENCE [LARGE SCALE GENOMIC DNA]</scope>
    <source>
        <strain evidence="1 2">NCTC10801</strain>
    </source>
</reference>
<gene>
    <name evidence="1" type="ORF">NCTC10801_00034</name>
</gene>
<accession>A0A376BDU2</accession>
<evidence type="ECO:0000313" key="2">
    <source>
        <dbReference type="Proteomes" id="UP000254649"/>
    </source>
</evidence>
<keyword evidence="2" id="KW-1185">Reference proteome</keyword>
<dbReference type="AlphaFoldDB" id="A0A376BDU2"/>
<dbReference type="OrthoDB" id="416955at2"/>
<protein>
    <submittedName>
        <fullName evidence="1">Uncharacterized protein</fullName>
    </submittedName>
</protein>
<organism evidence="1 2">
    <name type="scientific">[Actinobacillus] rossii</name>
    <dbReference type="NCBI Taxonomy" id="123820"/>
    <lineage>
        <taxon>Bacteria</taxon>
        <taxon>Pseudomonadati</taxon>
        <taxon>Pseudomonadota</taxon>
        <taxon>Gammaproteobacteria</taxon>
        <taxon>Pasteurellales</taxon>
        <taxon>Pasteurellaceae</taxon>
    </lineage>
</organism>
<name>A0A376BDU2_9PAST</name>
<proteinExistence type="predicted"/>